<comment type="caution">
    <text evidence="1">The sequence shown here is derived from an EMBL/GenBank/DDBJ whole genome shotgun (WGS) entry which is preliminary data.</text>
</comment>
<evidence type="ECO:0000313" key="2">
    <source>
        <dbReference type="Proteomes" id="UP000278855"/>
    </source>
</evidence>
<dbReference type="RefSeq" id="WP_249000986.1">
    <property type="nucleotide sequence ID" value="NZ_JAKIKZ010000036.1"/>
</dbReference>
<name>A0A3N4ELJ0_9GAMM</name>
<evidence type="ECO:0000313" key="1">
    <source>
        <dbReference type="EMBL" id="RPA34441.1"/>
    </source>
</evidence>
<sequence length="68" mass="7722">MPFEIIKGWTNKSPTGFYCNVNAPSVHVIMSMMTLMTSSIAEFNHHRVEIMTQTLAKVQLKDNKGLRP</sequence>
<protein>
    <submittedName>
        <fullName evidence="1">Uncharacterized protein</fullName>
    </submittedName>
</protein>
<proteinExistence type="predicted"/>
<accession>A0A3N4ELJ0</accession>
<reference evidence="2" key="1">
    <citation type="submission" date="2018-11" db="EMBL/GenBank/DDBJ databases">
        <title>Shewanella sp. R106.</title>
        <authorList>
            <person name="Hwang Y.J."/>
            <person name="Hwang C.Y."/>
        </authorList>
    </citation>
    <scope>NUCLEOTIDE SEQUENCE [LARGE SCALE GENOMIC DNA]</scope>
    <source>
        <strain evidence="2">R106</strain>
    </source>
</reference>
<dbReference type="AlphaFoldDB" id="A0A3N4ELJ0"/>
<dbReference type="EMBL" id="RKKB01000001">
    <property type="protein sequence ID" value="RPA34441.1"/>
    <property type="molecule type" value="Genomic_DNA"/>
</dbReference>
<dbReference type="Proteomes" id="UP000278855">
    <property type="component" value="Unassembled WGS sequence"/>
</dbReference>
<organism evidence="1 2">
    <name type="scientific">Shewanella psychromarinicola</name>
    <dbReference type="NCBI Taxonomy" id="2487742"/>
    <lineage>
        <taxon>Bacteria</taxon>
        <taxon>Pseudomonadati</taxon>
        <taxon>Pseudomonadota</taxon>
        <taxon>Gammaproteobacteria</taxon>
        <taxon>Alteromonadales</taxon>
        <taxon>Shewanellaceae</taxon>
        <taxon>Shewanella</taxon>
    </lineage>
</organism>
<gene>
    <name evidence="1" type="ORF">EGC77_01775</name>
</gene>